<reference evidence="2 3" key="1">
    <citation type="journal article" date="2017" name="ISME J.">
        <title>Unveiling bifidobacterial biogeography across the mammalian branch of the tree of life.</title>
        <authorList>
            <person name="Milani C."/>
            <person name="Mangifesta M."/>
            <person name="Mancabelli L."/>
            <person name="Lugli G.A."/>
            <person name="James K."/>
            <person name="Duranti S."/>
            <person name="Turroni F."/>
            <person name="Ferrario C."/>
            <person name="Ossiprandi M.C."/>
            <person name="van Sinderen D."/>
            <person name="Ventura M."/>
        </authorList>
    </citation>
    <scope>NUCLEOTIDE SEQUENCE [LARGE SCALE GENOMIC DNA]</scope>
    <source>
        <strain evidence="2 3">70</strain>
    </source>
</reference>
<dbReference type="EMBL" id="MVOG01000002">
    <property type="protein sequence ID" value="PAU70268.1"/>
    <property type="molecule type" value="Genomic_DNA"/>
</dbReference>
<dbReference type="Pfam" id="PF04230">
    <property type="entry name" value="PS_pyruv_trans"/>
    <property type="match status" value="1"/>
</dbReference>
<accession>A0A2A2EN95</accession>
<comment type="caution">
    <text evidence="2">The sequence shown here is derived from an EMBL/GenBank/DDBJ whole genome shotgun (WGS) entry which is preliminary data.</text>
</comment>
<dbReference type="RefSeq" id="WP_157909596.1">
    <property type="nucleotide sequence ID" value="NZ_MVOG01000002.1"/>
</dbReference>
<feature type="domain" description="Polysaccharide pyruvyl transferase" evidence="1">
    <location>
        <begin position="25"/>
        <end position="270"/>
    </location>
</feature>
<protein>
    <submittedName>
        <fullName evidence="2">Polysaccharide biosynthesis protein</fullName>
    </submittedName>
</protein>
<evidence type="ECO:0000313" key="3">
    <source>
        <dbReference type="Proteomes" id="UP000217986"/>
    </source>
</evidence>
<organism evidence="2 3">
    <name type="scientific">Bifidobacterium italicum</name>
    <dbReference type="NCBI Taxonomy" id="1960968"/>
    <lineage>
        <taxon>Bacteria</taxon>
        <taxon>Bacillati</taxon>
        <taxon>Actinomycetota</taxon>
        <taxon>Actinomycetes</taxon>
        <taxon>Bifidobacteriales</taxon>
        <taxon>Bifidobacteriaceae</taxon>
        <taxon>Bifidobacterium</taxon>
    </lineage>
</organism>
<name>A0A2A2EN95_9BIFI</name>
<keyword evidence="3" id="KW-1185">Reference proteome</keyword>
<dbReference type="AlphaFoldDB" id="A0A2A2EN95"/>
<dbReference type="OrthoDB" id="5242601at2"/>
<proteinExistence type="predicted"/>
<evidence type="ECO:0000259" key="1">
    <source>
        <dbReference type="Pfam" id="PF04230"/>
    </source>
</evidence>
<dbReference type="PANTHER" id="PTHR36836">
    <property type="entry name" value="COLANIC ACID BIOSYNTHESIS PROTEIN WCAK"/>
    <property type="match status" value="1"/>
</dbReference>
<evidence type="ECO:0000313" key="2">
    <source>
        <dbReference type="EMBL" id="PAU70268.1"/>
    </source>
</evidence>
<sequence length="326" mass="37377">MHGHEFPTSPDTRICVIVGSADYGNIGDIAISEAQLAFLQDHFPGTVIDIIGMRFLEYRRALERRLTRRDVLCFQGGGNMNDLYPWFEYERCEALATFPHIRSVIMPQTIHYKDWRSPLLRYSQKVYARCTDLHIFARERRSEELMKRTYPDADVELVPDIVLTLDPSPFIEGSPIRDGITVILRSDRERSLDDQARARIEDIVRARGMQVSHTDTASSANHLTADDRRRILGDMLTTFASSQAVVTDRLHGMVFAAITETPCVVFANNNHKIQGVYQWIKDLPYIRFVDDVDELPDALNAVMGAPAAYPRERMLEHFRPLIEVLR</sequence>
<dbReference type="Proteomes" id="UP000217986">
    <property type="component" value="Unassembled WGS sequence"/>
</dbReference>
<dbReference type="InterPro" id="IPR007345">
    <property type="entry name" value="Polysacch_pyruvyl_Trfase"/>
</dbReference>
<gene>
    <name evidence="2" type="ORF">B1400_0072</name>
</gene>
<dbReference type="PANTHER" id="PTHR36836:SF1">
    <property type="entry name" value="COLANIC ACID BIOSYNTHESIS PROTEIN WCAK"/>
    <property type="match status" value="1"/>
</dbReference>